<feature type="region of interest" description="Disordered" evidence="2">
    <location>
        <begin position="127"/>
        <end position="177"/>
    </location>
</feature>
<protein>
    <recommendedName>
        <fullName evidence="3">C2H2-type domain-containing protein</fullName>
    </recommendedName>
</protein>
<dbReference type="AlphaFoldDB" id="A0A086T534"/>
<evidence type="ECO:0000313" key="4">
    <source>
        <dbReference type="EMBL" id="KFH44466.1"/>
    </source>
</evidence>
<name>A0A086T534_HAPC1</name>
<dbReference type="OrthoDB" id="654211at2759"/>
<dbReference type="Gene3D" id="3.30.160.60">
    <property type="entry name" value="Classic Zinc Finger"/>
    <property type="match status" value="1"/>
</dbReference>
<dbReference type="PROSITE" id="PS00028">
    <property type="entry name" value="ZINC_FINGER_C2H2_1"/>
    <property type="match status" value="1"/>
</dbReference>
<keyword evidence="1" id="KW-0863">Zinc-finger</keyword>
<dbReference type="GO" id="GO:0008270">
    <property type="term" value="F:zinc ion binding"/>
    <property type="evidence" value="ECO:0007669"/>
    <property type="project" value="UniProtKB-KW"/>
</dbReference>
<organism evidence="4 5">
    <name type="scientific">Hapsidospora chrysogenum (strain ATCC 11550 / CBS 779.69 / DSM 880 / IAM 14645 / JCM 23072 / IMI 49137)</name>
    <name type="common">Acremonium chrysogenum</name>
    <dbReference type="NCBI Taxonomy" id="857340"/>
    <lineage>
        <taxon>Eukaryota</taxon>
        <taxon>Fungi</taxon>
        <taxon>Dikarya</taxon>
        <taxon>Ascomycota</taxon>
        <taxon>Pezizomycotina</taxon>
        <taxon>Sordariomycetes</taxon>
        <taxon>Hypocreomycetidae</taxon>
        <taxon>Hypocreales</taxon>
        <taxon>Bionectriaceae</taxon>
        <taxon>Hapsidospora</taxon>
    </lineage>
</organism>
<accession>A0A086T534</accession>
<feature type="region of interest" description="Disordered" evidence="2">
    <location>
        <begin position="1"/>
        <end position="32"/>
    </location>
</feature>
<dbReference type="EMBL" id="JPKY01000048">
    <property type="protein sequence ID" value="KFH44466.1"/>
    <property type="molecule type" value="Genomic_DNA"/>
</dbReference>
<comment type="caution">
    <text evidence="4">The sequence shown here is derived from an EMBL/GenBank/DDBJ whole genome shotgun (WGS) entry which is preliminary data.</text>
</comment>
<evidence type="ECO:0000259" key="3">
    <source>
        <dbReference type="PROSITE" id="PS50157"/>
    </source>
</evidence>
<dbReference type="STRING" id="857340.A0A086T534"/>
<feature type="compositionally biased region" description="Basic residues" evidence="2">
    <location>
        <begin position="146"/>
        <end position="160"/>
    </location>
</feature>
<feature type="compositionally biased region" description="Basic and acidic residues" evidence="2">
    <location>
        <begin position="161"/>
        <end position="177"/>
    </location>
</feature>
<feature type="compositionally biased region" description="Basic residues" evidence="2">
    <location>
        <begin position="220"/>
        <end position="229"/>
    </location>
</feature>
<feature type="domain" description="C2H2-type" evidence="3">
    <location>
        <begin position="201"/>
        <end position="223"/>
    </location>
</feature>
<keyword evidence="1" id="KW-0479">Metal-binding</keyword>
<keyword evidence="1" id="KW-0862">Zinc</keyword>
<proteinExistence type="predicted"/>
<dbReference type="InterPro" id="IPR013087">
    <property type="entry name" value="Znf_C2H2_type"/>
</dbReference>
<evidence type="ECO:0000256" key="1">
    <source>
        <dbReference type="PROSITE-ProRule" id="PRU00042"/>
    </source>
</evidence>
<keyword evidence="5" id="KW-1185">Reference proteome</keyword>
<feature type="compositionally biased region" description="Polar residues" evidence="2">
    <location>
        <begin position="127"/>
        <end position="145"/>
    </location>
</feature>
<evidence type="ECO:0000313" key="5">
    <source>
        <dbReference type="Proteomes" id="UP000029964"/>
    </source>
</evidence>
<dbReference type="PROSITE" id="PS50157">
    <property type="entry name" value="ZINC_FINGER_C2H2_2"/>
    <property type="match status" value="1"/>
</dbReference>
<reference evidence="5" key="1">
    <citation type="journal article" date="2014" name="Genome Announc.">
        <title>Genome sequence and annotation of Acremonium chrysogenum, producer of the beta-lactam antibiotic cephalosporin C.</title>
        <authorList>
            <person name="Terfehr D."/>
            <person name="Dahlmann T.A."/>
            <person name="Specht T."/>
            <person name="Zadra I."/>
            <person name="Kuernsteiner H."/>
            <person name="Kueck U."/>
        </authorList>
    </citation>
    <scope>NUCLEOTIDE SEQUENCE [LARGE SCALE GENOMIC DNA]</scope>
    <source>
        <strain evidence="5">ATCC 11550 / CBS 779.69 / DSM 880 / IAM 14645 / JCM 23072 / IMI 49137</strain>
    </source>
</reference>
<dbReference type="HOGENOM" id="CLU_1209497_0_0_1"/>
<sequence length="229" mass="25642">MFASSHTAQPGWPTLNMPPGRAHRRDASGWPDLTDFNAVNQPVLRGPYPDDGYDDTNLNATDCPNATSGFEDTSSADLSNWAGFQTNTPALYDPMISGPTTNFYYTATAGNMDTSFDPGLAFDTGFSSQPDYTDTTNNAASPSSSRQKHAKRSSKPREKKKMCEADKNCDHRAPDQRDMDRHYWSHHKKFAEEHGIPNPKDDCPTCGMEFTRSDNMTRHQNNHKCRPRE</sequence>
<evidence type="ECO:0000256" key="2">
    <source>
        <dbReference type="SAM" id="MobiDB-lite"/>
    </source>
</evidence>
<dbReference type="Proteomes" id="UP000029964">
    <property type="component" value="Unassembled WGS sequence"/>
</dbReference>
<feature type="region of interest" description="Disordered" evidence="2">
    <location>
        <begin position="210"/>
        <end position="229"/>
    </location>
</feature>
<gene>
    <name evidence="4" type="ORF">ACRE_047460</name>
</gene>